<comment type="caution">
    <text evidence="2">The sequence shown here is derived from an EMBL/GenBank/DDBJ whole genome shotgun (WGS) entry which is preliminary data.</text>
</comment>
<keyword evidence="1" id="KW-0472">Membrane</keyword>
<protein>
    <submittedName>
        <fullName evidence="2">Uncharacterized protein</fullName>
    </submittedName>
</protein>
<name>A0A368N8V9_9EURY</name>
<gene>
    <name evidence="2" type="ORF">DU504_01010</name>
</gene>
<dbReference type="AlphaFoldDB" id="A0A368N8V9"/>
<keyword evidence="1" id="KW-0812">Transmembrane</keyword>
<proteinExistence type="predicted"/>
<accession>A0A368N8V9</accession>
<organism evidence="2 3">
    <name type="scientific">Haloplanus salinus</name>
    <dbReference type="NCBI Taxonomy" id="1126245"/>
    <lineage>
        <taxon>Archaea</taxon>
        <taxon>Methanobacteriati</taxon>
        <taxon>Methanobacteriota</taxon>
        <taxon>Stenosarchaea group</taxon>
        <taxon>Halobacteria</taxon>
        <taxon>Halobacteriales</taxon>
        <taxon>Haloferacaceae</taxon>
        <taxon>Haloplanus</taxon>
    </lineage>
</organism>
<reference evidence="2 3" key="1">
    <citation type="submission" date="2018-07" db="EMBL/GenBank/DDBJ databases">
        <title>Genome sequences of Haloplanus salinus JCM 18368T.</title>
        <authorList>
            <person name="Kim Y.B."/>
            <person name="Roh S.W."/>
        </authorList>
    </citation>
    <scope>NUCLEOTIDE SEQUENCE [LARGE SCALE GENOMIC DNA]</scope>
    <source>
        <strain evidence="2 3">JCM 18368</strain>
    </source>
</reference>
<feature type="transmembrane region" description="Helical" evidence="1">
    <location>
        <begin position="135"/>
        <end position="158"/>
    </location>
</feature>
<sequence length="160" mass="17085">MIPYSSIGDIATTLLQYLAVIGVVALGCLPSLTVSDFRARLDSWPTDRFPVNYSLLVGVVALGQGVAVVAGWQGLRIGSTQADPQFRGLRLIALLVAYPIAVLGLGTVGVRLYCWQRSMEQWLTLRTIAGLAVTTGMYIVTLIGAAIVLFVAALFFALPT</sequence>
<keyword evidence="3" id="KW-1185">Reference proteome</keyword>
<keyword evidence="1" id="KW-1133">Transmembrane helix</keyword>
<evidence type="ECO:0000313" key="2">
    <source>
        <dbReference type="EMBL" id="RCU46005.1"/>
    </source>
</evidence>
<dbReference type="Proteomes" id="UP000252189">
    <property type="component" value="Unassembled WGS sequence"/>
</dbReference>
<evidence type="ECO:0000256" key="1">
    <source>
        <dbReference type="SAM" id="Phobius"/>
    </source>
</evidence>
<evidence type="ECO:0000313" key="3">
    <source>
        <dbReference type="Proteomes" id="UP000252189"/>
    </source>
</evidence>
<dbReference type="EMBL" id="QPHM01000001">
    <property type="protein sequence ID" value="RCU46005.1"/>
    <property type="molecule type" value="Genomic_DNA"/>
</dbReference>
<dbReference type="OrthoDB" id="302294at2157"/>
<feature type="transmembrane region" description="Helical" evidence="1">
    <location>
        <begin position="53"/>
        <end position="72"/>
    </location>
</feature>
<feature type="transmembrane region" description="Helical" evidence="1">
    <location>
        <begin position="14"/>
        <end position="32"/>
    </location>
</feature>
<dbReference type="RefSeq" id="WP_114447559.1">
    <property type="nucleotide sequence ID" value="NZ_QPHM01000001.1"/>
</dbReference>
<feature type="transmembrane region" description="Helical" evidence="1">
    <location>
        <begin position="92"/>
        <end position="114"/>
    </location>
</feature>